<feature type="domain" description="Ig-like" evidence="12">
    <location>
        <begin position="222"/>
        <end position="306"/>
    </location>
</feature>
<dbReference type="CDD" id="cd00063">
    <property type="entry name" value="FN3"/>
    <property type="match status" value="3"/>
</dbReference>
<organism evidence="14">
    <name type="scientific">Lygus hesperus</name>
    <name type="common">Western plant bug</name>
    <dbReference type="NCBI Taxonomy" id="30085"/>
    <lineage>
        <taxon>Eukaryota</taxon>
        <taxon>Metazoa</taxon>
        <taxon>Ecdysozoa</taxon>
        <taxon>Arthropoda</taxon>
        <taxon>Hexapoda</taxon>
        <taxon>Insecta</taxon>
        <taxon>Pterygota</taxon>
        <taxon>Neoptera</taxon>
        <taxon>Paraneoptera</taxon>
        <taxon>Hemiptera</taxon>
        <taxon>Heteroptera</taxon>
        <taxon>Panheteroptera</taxon>
        <taxon>Cimicomorpha</taxon>
        <taxon>Miridae</taxon>
        <taxon>Mirini</taxon>
        <taxon>Lygus</taxon>
    </lineage>
</organism>
<dbReference type="InterPro" id="IPR003599">
    <property type="entry name" value="Ig_sub"/>
</dbReference>
<dbReference type="GO" id="GO:0007399">
    <property type="term" value="P:nervous system development"/>
    <property type="evidence" value="ECO:0007669"/>
    <property type="project" value="UniProtKB-ARBA"/>
</dbReference>
<feature type="transmembrane region" description="Helical" evidence="10">
    <location>
        <begin position="839"/>
        <end position="863"/>
    </location>
</feature>
<evidence type="ECO:0000256" key="6">
    <source>
        <dbReference type="ARBA" id="ARBA00023136"/>
    </source>
</evidence>
<dbReference type="InterPro" id="IPR013106">
    <property type="entry name" value="Ig_V-set"/>
</dbReference>
<keyword evidence="8" id="KW-0393">Immunoglobulin domain</keyword>
<dbReference type="SMART" id="SM00409">
    <property type="entry name" value="IG"/>
    <property type="match status" value="5"/>
</dbReference>
<keyword evidence="7" id="KW-1015">Disulfide bond</keyword>
<dbReference type="InterPro" id="IPR036179">
    <property type="entry name" value="Ig-like_dom_sf"/>
</dbReference>
<dbReference type="SUPFAM" id="SSF48726">
    <property type="entry name" value="Immunoglobulin"/>
    <property type="match status" value="5"/>
</dbReference>
<evidence type="ECO:0000256" key="11">
    <source>
        <dbReference type="SAM" id="SignalP"/>
    </source>
</evidence>
<dbReference type="GO" id="GO:0030154">
    <property type="term" value="P:cell differentiation"/>
    <property type="evidence" value="ECO:0007669"/>
    <property type="project" value="UniProtKB-ARBA"/>
</dbReference>
<dbReference type="InterPro" id="IPR013098">
    <property type="entry name" value="Ig_I-set"/>
</dbReference>
<feature type="chain" id="PRO_5007527834" evidence="11">
    <location>
        <begin position="23"/>
        <end position="1221"/>
    </location>
</feature>
<dbReference type="FunFam" id="2.60.40.10:FF:000053">
    <property type="entry name" value="Roundabout guidance receptor 1"/>
    <property type="match status" value="1"/>
</dbReference>
<feature type="domain" description="Ig-like" evidence="12">
    <location>
        <begin position="311"/>
        <end position="401"/>
    </location>
</feature>
<feature type="domain" description="Ig-like" evidence="12">
    <location>
        <begin position="27"/>
        <end position="122"/>
    </location>
</feature>
<dbReference type="InterPro" id="IPR003598">
    <property type="entry name" value="Ig_sub2"/>
</dbReference>
<evidence type="ECO:0000256" key="1">
    <source>
        <dbReference type="ARBA" id="ARBA00004167"/>
    </source>
</evidence>
<dbReference type="GO" id="GO:0016020">
    <property type="term" value="C:membrane"/>
    <property type="evidence" value="ECO:0007669"/>
    <property type="project" value="UniProtKB-SubCell"/>
</dbReference>
<keyword evidence="3 11" id="KW-0732">Signal</keyword>
<dbReference type="AlphaFoldDB" id="A0A146MDD1"/>
<dbReference type="InterPro" id="IPR007110">
    <property type="entry name" value="Ig-like_dom"/>
</dbReference>
<evidence type="ECO:0000256" key="2">
    <source>
        <dbReference type="ARBA" id="ARBA00022692"/>
    </source>
</evidence>
<dbReference type="Gene3D" id="2.60.40.10">
    <property type="entry name" value="Immunoglobulins"/>
    <property type="match status" value="8"/>
</dbReference>
<evidence type="ECO:0000256" key="10">
    <source>
        <dbReference type="SAM" id="Phobius"/>
    </source>
</evidence>
<feature type="region of interest" description="Disordered" evidence="9">
    <location>
        <begin position="491"/>
        <end position="523"/>
    </location>
</feature>
<dbReference type="GO" id="GO:0098609">
    <property type="term" value="P:cell-cell adhesion"/>
    <property type="evidence" value="ECO:0007669"/>
    <property type="project" value="TreeGrafter"/>
</dbReference>
<dbReference type="InterPro" id="IPR036116">
    <property type="entry name" value="FN3_sf"/>
</dbReference>
<dbReference type="SMART" id="SM00408">
    <property type="entry name" value="IGc2"/>
    <property type="match status" value="5"/>
</dbReference>
<dbReference type="FunFam" id="2.60.40.10:FF:000189">
    <property type="entry name" value="Neogenin isoform 3"/>
    <property type="match status" value="1"/>
</dbReference>
<comment type="subcellular location">
    <subcellularLocation>
        <location evidence="1">Membrane</location>
        <topology evidence="1">Single-pass membrane protein</topology>
    </subcellularLocation>
</comment>
<dbReference type="FunFam" id="2.60.40.10:FF:000008">
    <property type="entry name" value="roundabout homolog 2 isoform X2"/>
    <property type="match status" value="2"/>
</dbReference>
<feature type="domain" description="Fibronectin type-III" evidence="13">
    <location>
        <begin position="517"/>
        <end position="610"/>
    </location>
</feature>
<dbReference type="Pfam" id="PF00041">
    <property type="entry name" value="fn3"/>
    <property type="match status" value="2"/>
</dbReference>
<keyword evidence="2 10" id="KW-0812">Transmembrane</keyword>
<dbReference type="FunFam" id="2.60.40.10:FF:000028">
    <property type="entry name" value="Neuronal cell adhesion molecule"/>
    <property type="match status" value="1"/>
</dbReference>
<sequence>MESCRNLVICVAVLVQLSSVSGQFRSPRITEHPSDVVVPKNEPVTLNCKAEGRPEPVIRWYKDGDLVNTSPPDVKTHRVLLPSGSLFFLRVAHGKKDRDDGVYWCVATNQAGSAVSRNASLQVAVLRDEFRTVPVGTRVAAGETALLECGPPKGYPEPSLYWKKDGLLVDLEATDRVRIVDGGNLMIREVKPSDEGRYQCVAQNIVGVKETSPASLTVHVKPFFSKEPSDVTAVADSSIELECKVGGDPTPKILWRRDDGKMPVGRARITDEKNLRIDRVQPEDEGVYICDASNLVGAITARATLTVHSSPEFTTKPQDETVSLNGLAKFDCVARGNPPPSVFWTKEGSQLLMFPGNSYGRMAVSQDGRLTIHGVLREDSGFIVCSALSVAGSATARAFLQVRSVGDVPPPIIEVGPANQTLPLHSVTTLPCQASGDPKPRVKWLKNGSAISPRNRVTIFDNGTLQIDDLESSDSGLYTCTAISESGESSWAGSLSVEKGPSAELHRSPDPSAFPRPPSSPRLLNATQSSLTVAWDPPPGANTLIGYTLEYYSPDLQTGWVVAAHRVSGHSLLVKDLKPDTRYMFIVRAENSFGLSVPSNISGTGRTLSKDSRAVAPQQLDEARTRLGTKVLSLMELGATSSTSVRVTWEVLTGDEYLEGVYVRFRELSGGSHMYNMVTVMNAGATQYTVSNLRKFTKYEFFLVPFFKSVEGQPSNSKVVQTLEDVPSAAPMNIQMEMVNSTTAHIRWTSPPPQHFNGIILGYKIQVKSNLTKIPLQMTVNSTTRSVVIHNLSTLGEYTARIAAYTRVGLGPYSPHTPLSVSAALQGPHAQPSHSASDAWLMVTSIAIIIVVLGAVASGFVYLRKRQMAKDLSHLGSSSVSAANDLAVLHGSGKDTLWIDRGWDKLGSGCKVSPHEAGDYAEVDTRSLSTFYNPRKEQPTPYATTTLLSRVEEATKSDGRTHPLETKDLMTQELRPILLGITFDFAEDPQMRRLQRKTASVTDCMQNGFPNWNEFLPPPPEHPPPNGDTRSSHRSYQICGSPTMGRRCGSCSSRDGVSQRCQPWHTDPCNRHMHAHPVPRCGHECGRSTCGSSCSSHHGHHCPAPPMAHRLREPTPDHTHEESASLLYGQPVNRVCGSCDIHCCHDKNQGTSTSHSSHRHNNENPPKCGVDCQQVDHENDSTWRRQWDDCSSSHPSETCCSCSESSCLYAEANQPCIANRA</sequence>
<evidence type="ECO:0000256" key="3">
    <source>
        <dbReference type="ARBA" id="ARBA00022729"/>
    </source>
</evidence>
<dbReference type="FunFam" id="2.60.40.10:FF:000026">
    <property type="entry name" value="roundabout homolog 2 isoform X1"/>
    <property type="match status" value="1"/>
</dbReference>
<gene>
    <name evidence="14" type="primary">ROBO2_1</name>
    <name evidence="14" type="ORF">g.74265</name>
</gene>
<feature type="region of interest" description="Disordered" evidence="9">
    <location>
        <begin position="1014"/>
        <end position="1036"/>
    </location>
</feature>
<feature type="domain" description="Fibronectin type-III" evidence="13">
    <location>
        <begin position="631"/>
        <end position="725"/>
    </location>
</feature>
<evidence type="ECO:0000256" key="5">
    <source>
        <dbReference type="ARBA" id="ARBA00022989"/>
    </source>
</evidence>
<keyword evidence="5 10" id="KW-1133">Transmembrane helix</keyword>
<evidence type="ECO:0000256" key="8">
    <source>
        <dbReference type="ARBA" id="ARBA00023319"/>
    </source>
</evidence>
<evidence type="ECO:0000313" key="14">
    <source>
        <dbReference type="EMBL" id="JAQ17798.1"/>
    </source>
</evidence>
<dbReference type="SMART" id="SM00060">
    <property type="entry name" value="FN3"/>
    <property type="match status" value="3"/>
</dbReference>
<evidence type="ECO:0000256" key="4">
    <source>
        <dbReference type="ARBA" id="ARBA00022737"/>
    </source>
</evidence>
<reference evidence="14" key="1">
    <citation type="journal article" date="2016" name="Gigascience">
        <title>De novo construction of an expanded transcriptome assembly for the western tarnished plant bug, Lygus hesperus.</title>
        <authorList>
            <person name="Tassone E.E."/>
            <person name="Geib S.M."/>
            <person name="Hall B."/>
            <person name="Fabrick J.A."/>
            <person name="Brent C.S."/>
            <person name="Hull J.J."/>
        </authorList>
    </citation>
    <scope>NUCLEOTIDE SEQUENCE</scope>
</reference>
<dbReference type="Pfam" id="PF07679">
    <property type="entry name" value="I-set"/>
    <property type="match status" value="3"/>
</dbReference>
<dbReference type="SMART" id="SM00406">
    <property type="entry name" value="IGv"/>
    <property type="match status" value="3"/>
</dbReference>
<feature type="domain" description="Ig-like" evidence="12">
    <location>
        <begin position="128"/>
        <end position="217"/>
    </location>
</feature>
<evidence type="ECO:0000259" key="13">
    <source>
        <dbReference type="PROSITE" id="PS50853"/>
    </source>
</evidence>
<feature type="domain" description="Ig-like" evidence="12">
    <location>
        <begin position="410"/>
        <end position="496"/>
    </location>
</feature>
<evidence type="ECO:0000256" key="7">
    <source>
        <dbReference type="ARBA" id="ARBA00023157"/>
    </source>
</evidence>
<dbReference type="InterPro" id="IPR003961">
    <property type="entry name" value="FN3_dom"/>
</dbReference>
<dbReference type="InterPro" id="IPR013783">
    <property type="entry name" value="Ig-like_fold"/>
</dbReference>
<evidence type="ECO:0000256" key="9">
    <source>
        <dbReference type="SAM" id="MobiDB-lite"/>
    </source>
</evidence>
<dbReference type="GO" id="GO:0009653">
    <property type="term" value="P:anatomical structure morphogenesis"/>
    <property type="evidence" value="ECO:0007669"/>
    <property type="project" value="UniProtKB-ARBA"/>
</dbReference>
<proteinExistence type="predicted"/>
<accession>A0A146MDD1</accession>
<dbReference type="PANTHER" id="PTHR44170">
    <property type="entry name" value="PROTEIN SIDEKICK"/>
    <property type="match status" value="1"/>
</dbReference>
<dbReference type="PANTHER" id="PTHR44170:SF60">
    <property type="entry name" value="ROUNDABOUT HOMOLOG 1"/>
    <property type="match status" value="1"/>
</dbReference>
<dbReference type="PROSITE" id="PS50835">
    <property type="entry name" value="IG_LIKE"/>
    <property type="match status" value="5"/>
</dbReference>
<name>A0A146MDD1_LYGHE</name>
<feature type="compositionally biased region" description="Pro residues" evidence="9">
    <location>
        <begin position="1016"/>
        <end position="1026"/>
    </location>
</feature>
<dbReference type="FunFam" id="2.60.40.10:FF:001167">
    <property type="entry name" value="Roundabout 2, isoform B"/>
    <property type="match status" value="1"/>
</dbReference>
<feature type="signal peptide" evidence="11">
    <location>
        <begin position="1"/>
        <end position="22"/>
    </location>
</feature>
<dbReference type="Pfam" id="PF13927">
    <property type="entry name" value="Ig_3"/>
    <property type="match status" value="2"/>
</dbReference>
<dbReference type="EMBL" id="GDHC01000831">
    <property type="protein sequence ID" value="JAQ17798.1"/>
    <property type="molecule type" value="Transcribed_RNA"/>
</dbReference>
<feature type="domain" description="Fibronectin type-III" evidence="13">
    <location>
        <begin position="730"/>
        <end position="824"/>
    </location>
</feature>
<evidence type="ECO:0000259" key="12">
    <source>
        <dbReference type="PROSITE" id="PS50835"/>
    </source>
</evidence>
<protein>
    <submittedName>
        <fullName evidence="14">Roundabout 2</fullName>
    </submittedName>
</protein>
<keyword evidence="4" id="KW-0677">Repeat</keyword>
<dbReference type="PROSITE" id="PS50853">
    <property type="entry name" value="FN3"/>
    <property type="match status" value="3"/>
</dbReference>
<keyword evidence="6 10" id="KW-0472">Membrane</keyword>
<dbReference type="SUPFAM" id="SSF49265">
    <property type="entry name" value="Fibronectin type III"/>
    <property type="match status" value="2"/>
</dbReference>